<accession>A0A6P2CEW5</accession>
<evidence type="ECO:0000256" key="1">
    <source>
        <dbReference type="ARBA" id="ARBA00008814"/>
    </source>
</evidence>
<dbReference type="AlphaFoldDB" id="A0A6P2CEW5"/>
<dbReference type="SUPFAM" id="SSF53807">
    <property type="entry name" value="Helical backbone' metal receptor"/>
    <property type="match status" value="1"/>
</dbReference>
<evidence type="ECO:0000256" key="2">
    <source>
        <dbReference type="SAM" id="MobiDB-lite"/>
    </source>
</evidence>
<dbReference type="EMBL" id="QRCM01000001">
    <property type="protein sequence ID" value="TXG90261.1"/>
    <property type="molecule type" value="Genomic_DNA"/>
</dbReference>
<dbReference type="RefSeq" id="WP_010839720.1">
    <property type="nucleotide sequence ID" value="NZ_QRCM01000001.1"/>
</dbReference>
<dbReference type="PANTHER" id="PTHR30535">
    <property type="entry name" value="VITAMIN B12-BINDING PROTEIN"/>
    <property type="match status" value="1"/>
</dbReference>
<proteinExistence type="inferred from homology"/>
<feature type="region of interest" description="Disordered" evidence="2">
    <location>
        <begin position="150"/>
        <end position="177"/>
    </location>
</feature>
<evidence type="ECO:0000313" key="4">
    <source>
        <dbReference type="Proteomes" id="UP000471120"/>
    </source>
</evidence>
<reference evidence="3 4" key="1">
    <citation type="submission" date="2018-07" db="EMBL/GenBank/DDBJ databases">
        <title>Genome sequence of Rhodococcus rhodnii ATCC 35071 from Rhodnius prolixus.</title>
        <authorList>
            <person name="Patel V."/>
            <person name="Vogel K.J."/>
        </authorList>
    </citation>
    <scope>NUCLEOTIDE SEQUENCE [LARGE SCALE GENOMIC DNA]</scope>
    <source>
        <strain evidence="3 4">ATCC 35071</strain>
    </source>
</reference>
<gene>
    <name evidence="3" type="ORF">DW322_08540</name>
</gene>
<protein>
    <recommendedName>
        <fullName evidence="5">Fe/B12 periplasmic-binding domain-containing protein</fullName>
    </recommendedName>
</protein>
<organism evidence="3 4">
    <name type="scientific">Rhodococcus rhodnii</name>
    <dbReference type="NCBI Taxonomy" id="38312"/>
    <lineage>
        <taxon>Bacteria</taxon>
        <taxon>Bacillati</taxon>
        <taxon>Actinomycetota</taxon>
        <taxon>Actinomycetes</taxon>
        <taxon>Mycobacteriales</taxon>
        <taxon>Nocardiaceae</taxon>
        <taxon>Rhodococcus</taxon>
    </lineage>
</organism>
<dbReference type="Gene3D" id="3.40.50.1980">
    <property type="entry name" value="Nitrogenase molybdenum iron protein domain"/>
    <property type="match status" value="1"/>
</dbReference>
<evidence type="ECO:0008006" key="5">
    <source>
        <dbReference type="Google" id="ProtNLM"/>
    </source>
</evidence>
<dbReference type="Proteomes" id="UP000471120">
    <property type="component" value="Unassembled WGS sequence"/>
</dbReference>
<sequence>MGLAASLALAAGCSSRDANEETTSSGSGERIEIVDQRGETVVLDGPADTIAFTVIPAPSIFAAIDRSYDRIVGINQSTLVANRGGMFATIFPPSADSTVVSGSDFVPNVETLIELDPDVVVQWGDQGTDVVAPIEAAGFPVVCAVRTGTPRRSRVRSTSSSPASRTRSPPTGGRRDD</sequence>
<dbReference type="PANTHER" id="PTHR30535:SF34">
    <property type="entry name" value="MOLYBDATE-BINDING PROTEIN MOLA"/>
    <property type="match status" value="1"/>
</dbReference>
<comment type="similarity">
    <text evidence="1">Belongs to the bacterial solute-binding protein 8 family.</text>
</comment>
<feature type="compositionally biased region" description="Low complexity" evidence="2">
    <location>
        <begin position="156"/>
        <end position="171"/>
    </location>
</feature>
<comment type="caution">
    <text evidence="3">The sequence shown here is derived from an EMBL/GenBank/DDBJ whole genome shotgun (WGS) entry which is preliminary data.</text>
</comment>
<name>A0A6P2CEW5_9NOCA</name>
<dbReference type="InterPro" id="IPR050902">
    <property type="entry name" value="ABC_Transporter_SBP"/>
</dbReference>
<evidence type="ECO:0000313" key="3">
    <source>
        <dbReference type="EMBL" id="TXG90261.1"/>
    </source>
</evidence>